<dbReference type="Pfam" id="PF06991">
    <property type="entry name" value="MFAP1"/>
    <property type="match status" value="1"/>
</dbReference>
<dbReference type="InterPro" id="IPR033194">
    <property type="entry name" value="MFAP1"/>
</dbReference>
<dbReference type="WBParaSite" id="PSAMB.scaffold5930size10555.g27549.t1">
    <property type="protein sequence ID" value="PSAMB.scaffold5930size10555.g27549.t1"/>
    <property type="gene ID" value="PSAMB.scaffold5930size10555.g27549"/>
</dbReference>
<evidence type="ECO:0000256" key="3">
    <source>
        <dbReference type="SAM" id="MobiDB-lite"/>
    </source>
</evidence>
<feature type="region of interest" description="Disordered" evidence="3">
    <location>
        <begin position="1"/>
        <end position="26"/>
    </location>
</feature>
<feature type="compositionally biased region" description="Basic and acidic residues" evidence="3">
    <location>
        <begin position="208"/>
        <end position="222"/>
    </location>
</feature>
<feature type="domain" description="Micro-fibrillar-associated protein 1 C-terminal" evidence="4">
    <location>
        <begin position="235"/>
        <end position="448"/>
    </location>
</feature>
<comment type="similarity">
    <text evidence="1">Belongs to the MFAP1 family.</text>
</comment>
<proteinExistence type="inferred from homology"/>
<feature type="compositionally biased region" description="Basic and acidic residues" evidence="3">
    <location>
        <begin position="112"/>
        <end position="124"/>
    </location>
</feature>
<dbReference type="PANTHER" id="PTHR15327">
    <property type="entry name" value="MICROFIBRIL-ASSOCIATED PROTEIN"/>
    <property type="match status" value="1"/>
</dbReference>
<evidence type="ECO:0000313" key="5">
    <source>
        <dbReference type="Proteomes" id="UP000887566"/>
    </source>
</evidence>
<organism evidence="5 6">
    <name type="scientific">Plectus sambesii</name>
    <dbReference type="NCBI Taxonomy" id="2011161"/>
    <lineage>
        <taxon>Eukaryota</taxon>
        <taxon>Metazoa</taxon>
        <taxon>Ecdysozoa</taxon>
        <taxon>Nematoda</taxon>
        <taxon>Chromadorea</taxon>
        <taxon>Plectida</taxon>
        <taxon>Plectina</taxon>
        <taxon>Plectoidea</taxon>
        <taxon>Plectidae</taxon>
        <taxon>Plectus</taxon>
    </lineage>
</organism>
<keyword evidence="5" id="KW-1185">Reference proteome</keyword>
<keyword evidence="2" id="KW-0175">Coiled coil</keyword>
<evidence type="ECO:0000313" key="6">
    <source>
        <dbReference type="WBParaSite" id="PSAMB.scaffold5930size10555.g27549.t1"/>
    </source>
</evidence>
<name>A0A914X057_9BILA</name>
<evidence type="ECO:0000259" key="4">
    <source>
        <dbReference type="Pfam" id="PF06991"/>
    </source>
</evidence>
<sequence>MGDFVPKFERDMDNRGGSGVKMLPTAGAIPVRNEKGELTMQKVKVTRYMAGKMPVYARDDGSGSEADGSDTEETFNRKKSDSRQRHSERGERSERAAAKAAANDSRYRRLQRIKEERSADDDSRRRHRQIQEPEVVARNTAIEEESSSSEDEADQRRERSRRRHRSPESGDEVIPPEDDDVSDQEDEFERRRIALRNKARQQREEEELLSKQQEEEEAKKEEESEEEETSEEEESESEDDTAPRLKPVFVRKRDRITLQETEKEELRLKQLQLEQDKQLDERKRQSAKLVEDAVKREVEMEKRKQEDNIDLTSVVTDDENEEIAYEAWKVREMKRIKRNRDEREALAKEKAELERIHNMTEEERKAYLRANPKVVTNKADKGRYKFLQKYFHRGAFFLDVEDDVLKRNFAEATLEDRFDKSILPKVMQVKDFGKAGRTKWTHLTSEDTTDHQGAWASETPLNSKFFAKHAAGTREVFERPANKKRKTE</sequence>
<reference evidence="6" key="1">
    <citation type="submission" date="2022-11" db="UniProtKB">
        <authorList>
            <consortium name="WormBaseParasite"/>
        </authorList>
    </citation>
    <scope>IDENTIFICATION</scope>
</reference>
<feature type="compositionally biased region" description="Basic and acidic residues" evidence="3">
    <location>
        <begin position="74"/>
        <end position="97"/>
    </location>
</feature>
<dbReference type="InterPro" id="IPR009730">
    <property type="entry name" value="MFAP1_C"/>
</dbReference>
<dbReference type="AlphaFoldDB" id="A0A914X057"/>
<protein>
    <submittedName>
        <fullName evidence="6">Micro-fibrillar-associated protein 1 C-terminal domain-containing protein</fullName>
    </submittedName>
</protein>
<dbReference type="Proteomes" id="UP000887566">
    <property type="component" value="Unplaced"/>
</dbReference>
<feature type="compositionally biased region" description="Acidic residues" evidence="3">
    <location>
        <begin position="223"/>
        <end position="240"/>
    </location>
</feature>
<evidence type="ECO:0000256" key="2">
    <source>
        <dbReference type="SAM" id="Coils"/>
    </source>
</evidence>
<feature type="compositionally biased region" description="Acidic residues" evidence="3">
    <location>
        <begin position="142"/>
        <end position="153"/>
    </location>
</feature>
<feature type="compositionally biased region" description="Acidic residues" evidence="3">
    <location>
        <begin position="169"/>
        <end position="187"/>
    </location>
</feature>
<feature type="coiled-coil region" evidence="2">
    <location>
        <begin position="336"/>
        <end position="370"/>
    </location>
</feature>
<accession>A0A914X057</accession>
<feature type="region of interest" description="Disordered" evidence="3">
    <location>
        <begin position="54"/>
        <end position="256"/>
    </location>
</feature>
<evidence type="ECO:0000256" key="1">
    <source>
        <dbReference type="ARBA" id="ARBA00008155"/>
    </source>
</evidence>
<feature type="compositionally biased region" description="Basic and acidic residues" evidence="3">
    <location>
        <begin position="1"/>
        <end position="14"/>
    </location>
</feature>